<organism evidence="9 10">
    <name type="scientific">Roseibacillus persicicus</name>
    <dbReference type="NCBI Taxonomy" id="454148"/>
    <lineage>
        <taxon>Bacteria</taxon>
        <taxon>Pseudomonadati</taxon>
        <taxon>Verrucomicrobiota</taxon>
        <taxon>Verrucomicrobiia</taxon>
        <taxon>Verrucomicrobiales</taxon>
        <taxon>Verrucomicrobiaceae</taxon>
        <taxon>Roseibacillus</taxon>
    </lineage>
</organism>
<dbReference type="GO" id="GO:0046314">
    <property type="term" value="P:phosphocreatine biosynthetic process"/>
    <property type="evidence" value="ECO:0007669"/>
    <property type="project" value="InterPro"/>
</dbReference>
<evidence type="ECO:0000256" key="2">
    <source>
        <dbReference type="ARBA" id="ARBA00022741"/>
    </source>
</evidence>
<dbReference type="GO" id="GO:0005524">
    <property type="term" value="F:ATP binding"/>
    <property type="evidence" value="ECO:0007669"/>
    <property type="project" value="UniProtKB-UniRule"/>
</dbReference>
<keyword evidence="3 5" id="KW-0418">Kinase</keyword>
<dbReference type="InterPro" id="IPR023660">
    <property type="entry name" value="Arg_Kinase"/>
</dbReference>
<dbReference type="EMBL" id="BMXI01000007">
    <property type="protein sequence ID" value="GHC52644.1"/>
    <property type="molecule type" value="Genomic_DNA"/>
</dbReference>
<keyword evidence="10" id="KW-1185">Reference proteome</keyword>
<feature type="binding site" evidence="5">
    <location>
        <begin position="175"/>
        <end position="179"/>
    </location>
    <ligand>
        <name>ATP</name>
        <dbReference type="ChEBI" id="CHEBI:30616"/>
    </ligand>
</feature>
<comment type="similarity">
    <text evidence="5 6">Belongs to the ATP:guanido phosphotransferase family.</text>
</comment>
<evidence type="ECO:0000256" key="1">
    <source>
        <dbReference type="ARBA" id="ARBA00022679"/>
    </source>
</evidence>
<protein>
    <submittedName>
        <fullName evidence="9">Protein-arginine kinase</fullName>
    </submittedName>
</protein>
<reference evidence="9" key="2">
    <citation type="submission" date="2020-09" db="EMBL/GenBank/DDBJ databases">
        <authorList>
            <person name="Sun Q."/>
            <person name="Kim S."/>
        </authorList>
    </citation>
    <scope>NUCLEOTIDE SEQUENCE</scope>
    <source>
        <strain evidence="9">KCTC 12988</strain>
    </source>
</reference>
<gene>
    <name evidence="9" type="primary">mcsB</name>
    <name evidence="9" type="ORF">GCM10007100_18740</name>
</gene>
<dbReference type="AlphaFoldDB" id="A0A918TK15"/>
<feature type="binding site" evidence="5">
    <location>
        <position position="124"/>
    </location>
    <ligand>
        <name>ATP</name>
        <dbReference type="ChEBI" id="CHEBI:30616"/>
    </ligand>
</feature>
<keyword evidence="1 5" id="KW-0808">Transferase</keyword>
<dbReference type="GO" id="GO:0004111">
    <property type="term" value="F:creatine kinase activity"/>
    <property type="evidence" value="ECO:0007669"/>
    <property type="project" value="InterPro"/>
</dbReference>
<dbReference type="SUPFAM" id="SSF55931">
    <property type="entry name" value="Glutamine synthetase/guanido kinase"/>
    <property type="match status" value="1"/>
</dbReference>
<evidence type="ECO:0000256" key="4">
    <source>
        <dbReference type="ARBA" id="ARBA00022840"/>
    </source>
</evidence>
<dbReference type="InterPro" id="IPR000749">
    <property type="entry name" value="ATP-guanido_PTrfase"/>
</dbReference>
<reference evidence="9" key="1">
    <citation type="journal article" date="2014" name="Int. J. Syst. Evol. Microbiol.">
        <title>Complete genome sequence of Corynebacterium casei LMG S-19264T (=DSM 44701T), isolated from a smear-ripened cheese.</title>
        <authorList>
            <consortium name="US DOE Joint Genome Institute (JGI-PGF)"/>
            <person name="Walter F."/>
            <person name="Albersmeier A."/>
            <person name="Kalinowski J."/>
            <person name="Ruckert C."/>
        </authorList>
    </citation>
    <scope>NUCLEOTIDE SEQUENCE</scope>
    <source>
        <strain evidence="9">KCTC 12988</strain>
    </source>
</reference>
<dbReference type="CDD" id="cd07930">
    <property type="entry name" value="bacterial_phosphagen_kinase"/>
    <property type="match status" value="1"/>
</dbReference>
<evidence type="ECO:0000313" key="9">
    <source>
        <dbReference type="EMBL" id="GHC52644.1"/>
    </source>
</evidence>
<feature type="binding site" evidence="5">
    <location>
        <position position="90"/>
    </location>
    <ligand>
        <name>ATP</name>
        <dbReference type="ChEBI" id="CHEBI:30616"/>
    </ligand>
</feature>
<keyword evidence="4 5" id="KW-0067">ATP-binding</keyword>
<evidence type="ECO:0000259" key="8">
    <source>
        <dbReference type="PROSITE" id="PS51510"/>
    </source>
</evidence>
<feature type="binding site" evidence="5">
    <location>
        <begin position="27"/>
        <end position="31"/>
    </location>
    <ligand>
        <name>ATP</name>
        <dbReference type="ChEBI" id="CHEBI:30616"/>
    </ligand>
</feature>
<feature type="compositionally biased region" description="Basic and acidic residues" evidence="7">
    <location>
        <begin position="361"/>
        <end position="373"/>
    </location>
</feature>
<dbReference type="PROSITE" id="PS51510">
    <property type="entry name" value="PHOSPHAGEN_KINASE_C"/>
    <property type="match status" value="1"/>
</dbReference>
<dbReference type="RefSeq" id="WP_229809462.1">
    <property type="nucleotide sequence ID" value="NZ_BMXI01000007.1"/>
</dbReference>
<dbReference type="PANTHER" id="PTHR11547">
    <property type="entry name" value="ARGININE OR CREATINE KINASE"/>
    <property type="match status" value="1"/>
</dbReference>
<dbReference type="Proteomes" id="UP000644507">
    <property type="component" value="Unassembled WGS sequence"/>
</dbReference>
<feature type="domain" description="Phosphagen kinase C-terminal" evidence="8">
    <location>
        <begin position="24"/>
        <end position="253"/>
    </location>
</feature>
<comment type="caution">
    <text evidence="9">The sequence shown here is derived from an EMBL/GenBank/DDBJ whole genome shotgun (WGS) entry which is preliminary data.</text>
</comment>
<proteinExistence type="inferred from homology"/>
<feature type="binding site" evidence="5">
    <location>
        <begin position="206"/>
        <end position="211"/>
    </location>
    <ligand>
        <name>ATP</name>
        <dbReference type="ChEBI" id="CHEBI:30616"/>
    </ligand>
</feature>
<dbReference type="Pfam" id="PF00217">
    <property type="entry name" value="ATP-gua_Ptrans"/>
    <property type="match status" value="1"/>
</dbReference>
<dbReference type="InterPro" id="IPR022414">
    <property type="entry name" value="ATP-guanido_PTrfase_cat"/>
</dbReference>
<name>A0A918TK15_9BACT</name>
<dbReference type="GO" id="GO:0005615">
    <property type="term" value="C:extracellular space"/>
    <property type="evidence" value="ECO:0007669"/>
    <property type="project" value="TreeGrafter"/>
</dbReference>
<keyword evidence="2 5" id="KW-0547">Nucleotide-binding</keyword>
<dbReference type="PANTHER" id="PTHR11547:SF38">
    <property type="entry name" value="ARGININE KINASE 1-RELATED"/>
    <property type="match status" value="1"/>
</dbReference>
<dbReference type="InterPro" id="IPR022415">
    <property type="entry name" value="ATP-guanido_PTrfase_AS"/>
</dbReference>
<evidence type="ECO:0000256" key="7">
    <source>
        <dbReference type="SAM" id="MobiDB-lite"/>
    </source>
</evidence>
<evidence type="ECO:0000256" key="3">
    <source>
        <dbReference type="ARBA" id="ARBA00022777"/>
    </source>
</evidence>
<accession>A0A918TK15</accession>
<dbReference type="Gene3D" id="3.30.590.10">
    <property type="entry name" value="Glutamine synthetase/guanido kinase, catalytic domain"/>
    <property type="match status" value="1"/>
</dbReference>
<sequence length="373" mass="41518">MMRFSTLLKNPADWMANDDESNSVVLTSRVRLARNIAGEPFPGWAKKEERVAVLERVRGEVEALPGMKGAFSHGLEDLSSVQKQVLVERHLISREQAARSEGSAAIVNRKQTFSLMLNEEDHLRMQSIRAGLSLTKAFEKLSNLETELSRKVPFAFDGRLGYLTACPTNVGTGMRASAMLHLPGLVLSDEVGPVLQGVARLRLAVRGFYGEGTESLGNLFQVSNQSTLGESEGEIISRLERVIRDVETHELNARQRLMENDPQMILDQVGRAYGVLKYSHIIASKEALNLLSLLRLGAELGFFEKGLRRVCDLLLMDIQPAHLQLHTGKKLDAESRDSIRSEIIRGRLQTLEPPAINPSTLKERKDSAENKDE</sequence>
<evidence type="ECO:0000313" key="10">
    <source>
        <dbReference type="Proteomes" id="UP000644507"/>
    </source>
</evidence>
<evidence type="ECO:0000256" key="6">
    <source>
        <dbReference type="RuleBase" id="RU000505"/>
    </source>
</evidence>
<dbReference type="PROSITE" id="PS00112">
    <property type="entry name" value="PHOSPHAGEN_KINASE"/>
    <property type="match status" value="1"/>
</dbReference>
<evidence type="ECO:0000256" key="5">
    <source>
        <dbReference type="PROSITE-ProRule" id="PRU00843"/>
    </source>
</evidence>
<dbReference type="InterPro" id="IPR014746">
    <property type="entry name" value="Gln_synth/guanido_kin_cat_dom"/>
</dbReference>
<feature type="region of interest" description="Disordered" evidence="7">
    <location>
        <begin position="349"/>
        <end position="373"/>
    </location>
</feature>